<proteinExistence type="predicted"/>
<evidence type="ECO:0000313" key="2">
    <source>
        <dbReference type="Proteomes" id="UP000563523"/>
    </source>
</evidence>
<dbReference type="AlphaFoldDB" id="A0A850QWR0"/>
<evidence type="ECO:0000313" key="1">
    <source>
        <dbReference type="EMBL" id="NVY96244.1"/>
    </source>
</evidence>
<gene>
    <name evidence="1" type="ORF">HU830_03505</name>
</gene>
<protein>
    <submittedName>
        <fullName evidence="1">Uncharacterized protein</fullName>
    </submittedName>
</protein>
<dbReference type="InterPro" id="IPR043895">
    <property type="entry name" value="DUF5839"/>
</dbReference>
<keyword evidence="2" id="KW-1185">Reference proteome</keyword>
<name>A0A850QWR0_9LACO</name>
<sequence length="118" mass="13211">MSLTPNRANLASVRRVVVCRHLNQNKTTKEYQLSEKSYNWRLSTHTLDSRGQVFTLPEVPIGQIILVKTAYGLKSVVVVKNMQVTGLVARKVARALRRVVTVTDQKLSDLAPELLAVL</sequence>
<dbReference type="RefSeq" id="WP_176942414.1">
    <property type="nucleotide sequence ID" value="NZ_JABZEC010000003.1"/>
</dbReference>
<organism evidence="1 2">
    <name type="scientific">Bombilactobacillus apium</name>
    <dbReference type="NCBI Taxonomy" id="2675299"/>
    <lineage>
        <taxon>Bacteria</taxon>
        <taxon>Bacillati</taxon>
        <taxon>Bacillota</taxon>
        <taxon>Bacilli</taxon>
        <taxon>Lactobacillales</taxon>
        <taxon>Lactobacillaceae</taxon>
        <taxon>Bombilactobacillus</taxon>
    </lineage>
</organism>
<comment type="caution">
    <text evidence="1">The sequence shown here is derived from an EMBL/GenBank/DDBJ whole genome shotgun (WGS) entry which is preliminary data.</text>
</comment>
<reference evidence="1 2" key="1">
    <citation type="submission" date="2020-06" db="EMBL/GenBank/DDBJ databases">
        <authorList>
            <person name="Kang J."/>
        </authorList>
    </citation>
    <scope>NUCLEOTIDE SEQUENCE [LARGE SCALE GENOMIC DNA]</scope>
    <source>
        <strain evidence="1 2">DCY120</strain>
    </source>
</reference>
<dbReference type="Pfam" id="PF19157">
    <property type="entry name" value="DUF5839"/>
    <property type="match status" value="1"/>
</dbReference>
<accession>A0A850QWR0</accession>
<dbReference type="Proteomes" id="UP000563523">
    <property type="component" value="Unassembled WGS sequence"/>
</dbReference>
<dbReference type="EMBL" id="JABZEC010000003">
    <property type="protein sequence ID" value="NVY96244.1"/>
    <property type="molecule type" value="Genomic_DNA"/>
</dbReference>